<sequence length="249" mass="28927">MSITFNNRGHDGHLLVTLDAPITRLQCKASIEFKADTRLEKFGRSGVNYIVIVLCISSVFLCCRAIYRAQQLKWEIIIFFKTMRNCEMTTNDKLKFVNFWYVLIITNDILIVFGSVLKETIENKQLTGDAWNFCSLLLGIGNLFMWMGVLRYLGFFRRYNILVLTLKHHTLDDIGMLICDSQRRRLLTSSDSILLWCFGRLYLYTFCVLFAYVVISLFVALILDAYEVIKIYYTTGFPKSLLEEFMNGA</sequence>
<feature type="transmembrane region" description="Helical" evidence="1">
    <location>
        <begin position="201"/>
        <end position="223"/>
    </location>
</feature>
<dbReference type="PANTHER" id="PTHR12127">
    <property type="entry name" value="MUCOLIPIN"/>
    <property type="match status" value="1"/>
</dbReference>
<evidence type="ECO:0000313" key="2">
    <source>
        <dbReference type="EMBL" id="ODM93720.1"/>
    </source>
</evidence>
<gene>
    <name evidence="2" type="ORF">Ocin01_12961</name>
</gene>
<proteinExistence type="predicted"/>
<dbReference type="AlphaFoldDB" id="A0A1D2ML43"/>
<evidence type="ECO:0000313" key="3">
    <source>
        <dbReference type="Proteomes" id="UP000094527"/>
    </source>
</evidence>
<keyword evidence="3" id="KW-1185">Reference proteome</keyword>
<feature type="transmembrane region" description="Helical" evidence="1">
    <location>
        <begin position="99"/>
        <end position="118"/>
    </location>
</feature>
<feature type="transmembrane region" description="Helical" evidence="1">
    <location>
        <begin position="130"/>
        <end position="149"/>
    </location>
</feature>
<dbReference type="InterPro" id="IPR039031">
    <property type="entry name" value="Mucolipin"/>
</dbReference>
<dbReference type="OrthoDB" id="263481at2759"/>
<name>A0A1D2ML43_ORCCI</name>
<reference evidence="2 3" key="1">
    <citation type="journal article" date="2016" name="Genome Biol. Evol.">
        <title>Gene Family Evolution Reflects Adaptation to Soil Environmental Stressors in the Genome of the Collembolan Orchesella cincta.</title>
        <authorList>
            <person name="Faddeeva-Vakhrusheva A."/>
            <person name="Derks M.F."/>
            <person name="Anvar S.Y."/>
            <person name="Agamennone V."/>
            <person name="Suring W."/>
            <person name="Smit S."/>
            <person name="van Straalen N.M."/>
            <person name="Roelofs D."/>
        </authorList>
    </citation>
    <scope>NUCLEOTIDE SEQUENCE [LARGE SCALE GENOMIC DNA]</scope>
    <source>
        <tissue evidence="2">Mixed pool</tissue>
    </source>
</reference>
<accession>A0A1D2ML43</accession>
<feature type="non-terminal residue" evidence="2">
    <location>
        <position position="249"/>
    </location>
</feature>
<dbReference type="GO" id="GO:0005765">
    <property type="term" value="C:lysosomal membrane"/>
    <property type="evidence" value="ECO:0007669"/>
    <property type="project" value="TreeGrafter"/>
</dbReference>
<keyword evidence="1" id="KW-1133">Transmembrane helix</keyword>
<dbReference type="PANTHER" id="PTHR12127:SF7">
    <property type="entry name" value="SD02261P"/>
    <property type="match status" value="1"/>
</dbReference>
<feature type="transmembrane region" description="Helical" evidence="1">
    <location>
        <begin position="47"/>
        <end position="67"/>
    </location>
</feature>
<keyword evidence="1" id="KW-0812">Transmembrane</keyword>
<protein>
    <submittedName>
        <fullName evidence="2">Mucolipin-3</fullName>
    </submittedName>
</protein>
<dbReference type="GO" id="GO:0072345">
    <property type="term" value="F:NAADP-sensitive calcium-release channel activity"/>
    <property type="evidence" value="ECO:0007669"/>
    <property type="project" value="TreeGrafter"/>
</dbReference>
<evidence type="ECO:0000256" key="1">
    <source>
        <dbReference type="SAM" id="Phobius"/>
    </source>
</evidence>
<keyword evidence="1" id="KW-0472">Membrane</keyword>
<comment type="caution">
    <text evidence="2">The sequence shown here is derived from an EMBL/GenBank/DDBJ whole genome shotgun (WGS) entry which is preliminary data.</text>
</comment>
<dbReference type="STRING" id="48709.A0A1D2ML43"/>
<dbReference type="Proteomes" id="UP000094527">
    <property type="component" value="Unassembled WGS sequence"/>
</dbReference>
<organism evidence="2 3">
    <name type="scientific">Orchesella cincta</name>
    <name type="common">Springtail</name>
    <name type="synonym">Podura cincta</name>
    <dbReference type="NCBI Taxonomy" id="48709"/>
    <lineage>
        <taxon>Eukaryota</taxon>
        <taxon>Metazoa</taxon>
        <taxon>Ecdysozoa</taxon>
        <taxon>Arthropoda</taxon>
        <taxon>Hexapoda</taxon>
        <taxon>Collembola</taxon>
        <taxon>Entomobryomorpha</taxon>
        <taxon>Entomobryoidea</taxon>
        <taxon>Orchesellidae</taxon>
        <taxon>Orchesellinae</taxon>
        <taxon>Orchesella</taxon>
    </lineage>
</organism>
<dbReference type="OMA" id="MFRKENT"/>
<dbReference type="EMBL" id="LJIJ01000928">
    <property type="protein sequence ID" value="ODM93720.1"/>
    <property type="molecule type" value="Genomic_DNA"/>
</dbReference>
<dbReference type="GO" id="GO:0005886">
    <property type="term" value="C:plasma membrane"/>
    <property type="evidence" value="ECO:0007669"/>
    <property type="project" value="TreeGrafter"/>
</dbReference>